<reference evidence="5" key="1">
    <citation type="journal article" date="2019" name="Int. J. Syst. Evol. Microbiol.">
        <title>The Global Catalogue of Microorganisms (GCM) 10K type strain sequencing project: providing services to taxonomists for standard genome sequencing and annotation.</title>
        <authorList>
            <consortium name="The Broad Institute Genomics Platform"/>
            <consortium name="The Broad Institute Genome Sequencing Center for Infectious Disease"/>
            <person name="Wu L."/>
            <person name="Ma J."/>
        </authorList>
    </citation>
    <scope>NUCLEOTIDE SEQUENCE [LARGE SCALE GENOMIC DNA]</scope>
    <source>
        <strain evidence="5">JCM 17017</strain>
    </source>
</reference>
<dbReference type="PANTHER" id="PTHR21660">
    <property type="entry name" value="THIOESTERASE SUPERFAMILY MEMBER-RELATED"/>
    <property type="match status" value="1"/>
</dbReference>
<proteinExistence type="inferred from homology"/>
<accession>A0ABP7HGN5</accession>
<dbReference type="CDD" id="cd03443">
    <property type="entry name" value="PaaI_thioesterase"/>
    <property type="match status" value="1"/>
</dbReference>
<name>A0ABP7HGN5_9PSEU</name>
<dbReference type="InterPro" id="IPR006683">
    <property type="entry name" value="Thioestr_dom"/>
</dbReference>
<dbReference type="Pfam" id="PF03061">
    <property type="entry name" value="4HBT"/>
    <property type="match status" value="1"/>
</dbReference>
<evidence type="ECO:0000259" key="3">
    <source>
        <dbReference type="Pfam" id="PF03061"/>
    </source>
</evidence>
<dbReference type="RefSeq" id="WP_020417115.1">
    <property type="nucleotide sequence ID" value="NZ_BAABCM010000001.1"/>
</dbReference>
<evidence type="ECO:0000313" key="4">
    <source>
        <dbReference type="EMBL" id="GAA3794211.1"/>
    </source>
</evidence>
<comment type="similarity">
    <text evidence="1">Belongs to the thioesterase PaaI family.</text>
</comment>
<dbReference type="SUPFAM" id="SSF54637">
    <property type="entry name" value="Thioesterase/thiol ester dehydrase-isomerase"/>
    <property type="match status" value="1"/>
</dbReference>
<organism evidence="4 5">
    <name type="scientific">Amycolatopsis tucumanensis</name>
    <dbReference type="NCBI Taxonomy" id="401106"/>
    <lineage>
        <taxon>Bacteria</taxon>
        <taxon>Bacillati</taxon>
        <taxon>Actinomycetota</taxon>
        <taxon>Actinomycetes</taxon>
        <taxon>Pseudonocardiales</taxon>
        <taxon>Pseudonocardiaceae</taxon>
        <taxon>Amycolatopsis</taxon>
    </lineage>
</organism>
<dbReference type="Proteomes" id="UP001501624">
    <property type="component" value="Unassembled WGS sequence"/>
</dbReference>
<comment type="caution">
    <text evidence="4">The sequence shown here is derived from an EMBL/GenBank/DDBJ whole genome shotgun (WGS) entry which is preliminary data.</text>
</comment>
<dbReference type="InterPro" id="IPR029069">
    <property type="entry name" value="HotDog_dom_sf"/>
</dbReference>
<dbReference type="InterPro" id="IPR039298">
    <property type="entry name" value="ACOT13"/>
</dbReference>
<dbReference type="Gene3D" id="3.10.129.10">
    <property type="entry name" value="Hotdog Thioesterase"/>
    <property type="match status" value="1"/>
</dbReference>
<evidence type="ECO:0000256" key="1">
    <source>
        <dbReference type="ARBA" id="ARBA00008324"/>
    </source>
</evidence>
<feature type="domain" description="Thioesterase" evidence="3">
    <location>
        <begin position="75"/>
        <end position="152"/>
    </location>
</feature>
<dbReference type="NCBIfam" id="TIGR00369">
    <property type="entry name" value="unchar_dom_1"/>
    <property type="match status" value="1"/>
</dbReference>
<evidence type="ECO:0000256" key="2">
    <source>
        <dbReference type="ARBA" id="ARBA00022801"/>
    </source>
</evidence>
<sequence>MNDNRTSRVLTWTDPAEVVAGIAELDGIDAMRALRDGELPAPPIAHTMNFTPVEVDHGRVVFTCTPGAEHYNPLGVVHGGLACTLLDTVAGCAAHTTLKAGQRYTSIEITVKYLRPITLDTGPLTATGVVTKAGSRVIFADAEIRDRSAKLVATGSSSLLVW</sequence>
<dbReference type="EMBL" id="BAABCM010000001">
    <property type="protein sequence ID" value="GAA3794211.1"/>
    <property type="molecule type" value="Genomic_DNA"/>
</dbReference>
<gene>
    <name evidence="4" type="ORF">GCM10022380_08880</name>
</gene>
<protein>
    <submittedName>
        <fullName evidence="4">PaaI family thioesterase</fullName>
    </submittedName>
</protein>
<dbReference type="InterPro" id="IPR003736">
    <property type="entry name" value="PAAI_dom"/>
</dbReference>
<evidence type="ECO:0000313" key="5">
    <source>
        <dbReference type="Proteomes" id="UP001501624"/>
    </source>
</evidence>
<keyword evidence="5" id="KW-1185">Reference proteome</keyword>
<dbReference type="PANTHER" id="PTHR21660:SF1">
    <property type="entry name" value="ACYL-COENZYME A THIOESTERASE 13"/>
    <property type="match status" value="1"/>
</dbReference>
<keyword evidence="2" id="KW-0378">Hydrolase</keyword>